<keyword evidence="1" id="KW-0521">NADP</keyword>
<sequence>MRAILTTRYGAPDVLEVGELATPRPGPGQIRIDVELAGVGPTDLAIRAGRLTAAFPLAPGGVLGFEAAGTVGAVGPGVTDAAVGDAVAAFLPGLGGYAESVLADLWVPKPAGVAWADAAALPASGEAAARVLDHLGVEPGETLLVLGGAGAVGTIATQLAVAAGVRVIATVRGEDFAAVERLGAVPVDYTAPLAAITGRVDAVLDATGRSDLEAAVRLAGGPQRVVTLSDHRGPGLGVVLSGPDPVHARARLQRAMTALAGGTLALRPHVERPLGAAARVHAELEQGELRAKVLLRP</sequence>
<evidence type="ECO:0000259" key="3">
    <source>
        <dbReference type="SMART" id="SM00829"/>
    </source>
</evidence>
<gene>
    <name evidence="4" type="ORF">ACFFTR_41385</name>
</gene>
<accession>A0ABV5ML32</accession>
<evidence type="ECO:0000256" key="1">
    <source>
        <dbReference type="ARBA" id="ARBA00022857"/>
    </source>
</evidence>
<dbReference type="EMBL" id="JBHMCA010000067">
    <property type="protein sequence ID" value="MFB9449571.1"/>
    <property type="molecule type" value="Genomic_DNA"/>
</dbReference>
<dbReference type="Pfam" id="PF00107">
    <property type="entry name" value="ADH_zinc_N"/>
    <property type="match status" value="1"/>
</dbReference>
<dbReference type="Proteomes" id="UP001589608">
    <property type="component" value="Unassembled WGS sequence"/>
</dbReference>
<evidence type="ECO:0000256" key="2">
    <source>
        <dbReference type="ARBA" id="ARBA00023002"/>
    </source>
</evidence>
<dbReference type="InterPro" id="IPR020843">
    <property type="entry name" value="ER"/>
</dbReference>
<comment type="caution">
    <text evidence="4">The sequence shown here is derived from an EMBL/GenBank/DDBJ whole genome shotgun (WGS) entry which is preliminary data.</text>
</comment>
<evidence type="ECO:0000313" key="5">
    <source>
        <dbReference type="Proteomes" id="UP001589608"/>
    </source>
</evidence>
<dbReference type="PANTHER" id="PTHR48106:SF18">
    <property type="entry name" value="QUINONE OXIDOREDUCTASE PIG3"/>
    <property type="match status" value="1"/>
</dbReference>
<keyword evidence="2" id="KW-0560">Oxidoreductase</keyword>
<dbReference type="SUPFAM" id="SSF51735">
    <property type="entry name" value="NAD(P)-binding Rossmann-fold domains"/>
    <property type="match status" value="1"/>
</dbReference>
<dbReference type="Gene3D" id="3.90.180.10">
    <property type="entry name" value="Medium-chain alcohol dehydrogenases, catalytic domain"/>
    <property type="match status" value="1"/>
</dbReference>
<dbReference type="SMART" id="SM00829">
    <property type="entry name" value="PKS_ER"/>
    <property type="match status" value="1"/>
</dbReference>
<protein>
    <submittedName>
        <fullName evidence="4">Alcohol dehydrogenase catalytic domain-containing protein</fullName>
    </submittedName>
</protein>
<dbReference type="Gene3D" id="3.40.50.720">
    <property type="entry name" value="NAD(P)-binding Rossmann-like Domain"/>
    <property type="match status" value="1"/>
</dbReference>
<evidence type="ECO:0000313" key="4">
    <source>
        <dbReference type="EMBL" id="MFB9449571.1"/>
    </source>
</evidence>
<dbReference type="RefSeq" id="WP_223094631.1">
    <property type="nucleotide sequence ID" value="NZ_CP061913.1"/>
</dbReference>
<reference evidence="4 5" key="1">
    <citation type="submission" date="2024-09" db="EMBL/GenBank/DDBJ databases">
        <authorList>
            <person name="Sun Q."/>
            <person name="Mori K."/>
        </authorList>
    </citation>
    <scope>NUCLEOTIDE SEQUENCE [LARGE SCALE GENOMIC DNA]</scope>
    <source>
        <strain evidence="4 5">JCM 3307</strain>
    </source>
</reference>
<proteinExistence type="predicted"/>
<dbReference type="PANTHER" id="PTHR48106">
    <property type="entry name" value="QUINONE OXIDOREDUCTASE PIG3-RELATED"/>
    <property type="match status" value="1"/>
</dbReference>
<feature type="domain" description="Enoyl reductase (ER)" evidence="3">
    <location>
        <begin position="10"/>
        <end position="295"/>
    </location>
</feature>
<dbReference type="InterPro" id="IPR036291">
    <property type="entry name" value="NAD(P)-bd_dom_sf"/>
</dbReference>
<organism evidence="4 5">
    <name type="scientific">Dactylosporangium vinaceum</name>
    <dbReference type="NCBI Taxonomy" id="53362"/>
    <lineage>
        <taxon>Bacteria</taxon>
        <taxon>Bacillati</taxon>
        <taxon>Actinomycetota</taxon>
        <taxon>Actinomycetes</taxon>
        <taxon>Micromonosporales</taxon>
        <taxon>Micromonosporaceae</taxon>
        <taxon>Dactylosporangium</taxon>
    </lineage>
</organism>
<dbReference type="SUPFAM" id="SSF50129">
    <property type="entry name" value="GroES-like"/>
    <property type="match status" value="1"/>
</dbReference>
<dbReference type="InterPro" id="IPR011032">
    <property type="entry name" value="GroES-like_sf"/>
</dbReference>
<dbReference type="InterPro" id="IPR013149">
    <property type="entry name" value="ADH-like_C"/>
</dbReference>
<name>A0ABV5ML32_9ACTN</name>
<dbReference type="InterPro" id="IPR013154">
    <property type="entry name" value="ADH-like_N"/>
</dbReference>
<keyword evidence="5" id="KW-1185">Reference proteome</keyword>
<dbReference type="Pfam" id="PF08240">
    <property type="entry name" value="ADH_N"/>
    <property type="match status" value="1"/>
</dbReference>